<reference evidence="1" key="2">
    <citation type="journal article" date="2016" name="Front. Microbiol.">
        <title>The Regulatory Protein RosR Affects Rhizobium leguminosarum bv. trifolii Protein Profiles, Cell Surface Properties, and Symbiosis with Clover.</title>
        <authorList>
            <person name="Rachwal K."/>
            <person name="Boguszewska A."/>
            <person name="Kopcinska J."/>
            <person name="Karas M."/>
            <person name="Tchorzewski M."/>
            <person name="Janczarek M."/>
        </authorList>
    </citation>
    <scope>NUCLEOTIDE SEQUENCE</scope>
    <source>
        <strain evidence="1">Rt24.2</strain>
    </source>
</reference>
<organism evidence="1">
    <name type="scientific">Rhizobium leguminosarum bv. trifolii</name>
    <dbReference type="NCBI Taxonomy" id="386"/>
    <lineage>
        <taxon>Bacteria</taxon>
        <taxon>Pseudomonadati</taxon>
        <taxon>Pseudomonadota</taxon>
        <taxon>Alphaproteobacteria</taxon>
        <taxon>Hyphomicrobiales</taxon>
        <taxon>Rhizobiaceae</taxon>
        <taxon>Rhizobium/Agrobacterium group</taxon>
        <taxon>Rhizobium</taxon>
    </lineage>
</organism>
<sequence>MSDDHSLPMPDFSPAMLKGFLHARVKMEFYMAAYPNAPLKAGADQVRREAGLRGELRKRAGVSAGDFKRAWSGLGVDLEARLKLWRALGVSPTAHGVRLIGADQQEWMARRRADDAA</sequence>
<accession>A0A1C9I0X1</accession>
<evidence type="ECO:0000313" key="1">
    <source>
        <dbReference type="EMBL" id="AOO92644.1"/>
    </source>
</evidence>
<proteinExistence type="predicted"/>
<dbReference type="RefSeq" id="WP_081295679.1">
    <property type="nucleotide sequence ID" value="NZ_MAMO01000149.1"/>
</dbReference>
<name>A0A1C9I0X1_RHILT</name>
<dbReference type="EMBL" id="KX490280">
    <property type="protein sequence ID" value="AOO92644.1"/>
    <property type="molecule type" value="Genomic_DNA"/>
</dbReference>
<reference evidence="1" key="1">
    <citation type="journal article" date="2015" name="BMC Genomics">
        <title>Transcriptome profiling of a Rhizobium leguminosarum bv. trifolii rosR mutant reveals the role of the transcriptional regulator RosR in motility, synthesis of cell-surface components, and other cellular processes.</title>
        <authorList>
            <person name="Rachwal K."/>
            <person name="Matczynska E."/>
            <person name="Janczarek M."/>
        </authorList>
    </citation>
    <scope>NUCLEOTIDE SEQUENCE</scope>
    <source>
        <strain evidence="1">Rt24.2</strain>
    </source>
</reference>
<dbReference type="AlphaFoldDB" id="A0A1C9I0X1"/>
<protein>
    <submittedName>
        <fullName evidence="1">Uncharacterized protein</fullName>
    </submittedName>
</protein>